<evidence type="ECO:0000256" key="1">
    <source>
        <dbReference type="SAM" id="MobiDB-lite"/>
    </source>
</evidence>
<accession>A0A448WY13</accession>
<evidence type="ECO:0000313" key="2">
    <source>
        <dbReference type="EMBL" id="VEL23078.1"/>
    </source>
</evidence>
<dbReference type="EMBL" id="CAAALY010059909">
    <property type="protein sequence ID" value="VEL23078.1"/>
    <property type="molecule type" value="Genomic_DNA"/>
</dbReference>
<feature type="non-terminal residue" evidence="2">
    <location>
        <position position="87"/>
    </location>
</feature>
<feature type="region of interest" description="Disordered" evidence="1">
    <location>
        <begin position="64"/>
        <end position="87"/>
    </location>
</feature>
<keyword evidence="3" id="KW-1185">Reference proteome</keyword>
<comment type="caution">
    <text evidence="2">The sequence shown here is derived from an EMBL/GenBank/DDBJ whole genome shotgun (WGS) entry which is preliminary data.</text>
</comment>
<protein>
    <submittedName>
        <fullName evidence="2">Uncharacterized protein</fullName>
    </submittedName>
</protein>
<organism evidence="2 3">
    <name type="scientific">Protopolystoma xenopodis</name>
    <dbReference type="NCBI Taxonomy" id="117903"/>
    <lineage>
        <taxon>Eukaryota</taxon>
        <taxon>Metazoa</taxon>
        <taxon>Spiralia</taxon>
        <taxon>Lophotrochozoa</taxon>
        <taxon>Platyhelminthes</taxon>
        <taxon>Monogenea</taxon>
        <taxon>Polyopisthocotylea</taxon>
        <taxon>Polystomatidea</taxon>
        <taxon>Polystomatidae</taxon>
        <taxon>Protopolystoma</taxon>
    </lineage>
</organism>
<sequence>MHRRFGSDHSCIHEQVEHAHGASVTVATKQPRIRGICEYLHSKCPLVYADIRIGVCRGARAGRKLGSPAQPHCQKRSALAKSAQLAS</sequence>
<evidence type="ECO:0000313" key="3">
    <source>
        <dbReference type="Proteomes" id="UP000784294"/>
    </source>
</evidence>
<reference evidence="2" key="1">
    <citation type="submission" date="2018-11" db="EMBL/GenBank/DDBJ databases">
        <authorList>
            <consortium name="Pathogen Informatics"/>
        </authorList>
    </citation>
    <scope>NUCLEOTIDE SEQUENCE</scope>
</reference>
<dbReference type="AlphaFoldDB" id="A0A448WY13"/>
<gene>
    <name evidence="2" type="ORF">PXEA_LOCUS16518</name>
</gene>
<proteinExistence type="predicted"/>
<name>A0A448WY13_9PLAT</name>
<dbReference type="Proteomes" id="UP000784294">
    <property type="component" value="Unassembled WGS sequence"/>
</dbReference>